<dbReference type="GO" id="GO:0005886">
    <property type="term" value="C:plasma membrane"/>
    <property type="evidence" value="ECO:0007669"/>
    <property type="project" value="UniProtKB-SubCell"/>
</dbReference>
<feature type="domain" description="Ionotropic glutamate receptor C-terminal" evidence="15">
    <location>
        <begin position="343"/>
        <end position="480"/>
    </location>
</feature>
<dbReference type="OrthoDB" id="8182981at2759"/>
<evidence type="ECO:0000256" key="6">
    <source>
        <dbReference type="ARBA" id="ARBA00022989"/>
    </source>
</evidence>
<keyword evidence="10" id="KW-0325">Glycoprotein</keyword>
<evidence type="ECO:0000256" key="1">
    <source>
        <dbReference type="ARBA" id="ARBA00004651"/>
    </source>
</evidence>
<name>A0A2J7RBY3_9NEOP</name>
<dbReference type="Gene3D" id="1.10.287.70">
    <property type="match status" value="1"/>
</dbReference>
<evidence type="ECO:0000256" key="5">
    <source>
        <dbReference type="ARBA" id="ARBA00022692"/>
    </source>
</evidence>
<evidence type="ECO:0000256" key="10">
    <source>
        <dbReference type="ARBA" id="ARBA00023180"/>
    </source>
</evidence>
<evidence type="ECO:0008006" key="19">
    <source>
        <dbReference type="Google" id="ProtNLM"/>
    </source>
</evidence>
<dbReference type="InParanoid" id="A0A2J7RBY3"/>
<dbReference type="Pfam" id="PF10613">
    <property type="entry name" value="Lig_chan-Glu_bd"/>
    <property type="match status" value="1"/>
</dbReference>
<dbReference type="SUPFAM" id="SSF53850">
    <property type="entry name" value="Periplasmic binding protein-like II"/>
    <property type="match status" value="1"/>
</dbReference>
<comment type="similarity">
    <text evidence="2">Belongs to the glutamate-gated ion channel (TC 1.A.10.1) family.</text>
</comment>
<keyword evidence="14" id="KW-0732">Signal</keyword>
<dbReference type="Pfam" id="PF00060">
    <property type="entry name" value="Lig_chan"/>
    <property type="match status" value="1"/>
</dbReference>
<dbReference type="AlphaFoldDB" id="A0A2J7RBY3"/>
<gene>
    <name evidence="17" type="ORF">B7P43_G10524</name>
</gene>
<keyword evidence="4" id="KW-1003">Cell membrane</keyword>
<evidence type="ECO:0000313" key="18">
    <source>
        <dbReference type="Proteomes" id="UP000235965"/>
    </source>
</evidence>
<dbReference type="PANTHER" id="PTHR42643:SF24">
    <property type="entry name" value="IONOTROPIC RECEPTOR 60A"/>
    <property type="match status" value="1"/>
</dbReference>
<keyword evidence="6 13" id="KW-1133">Transmembrane helix</keyword>
<evidence type="ECO:0000256" key="13">
    <source>
        <dbReference type="SAM" id="Phobius"/>
    </source>
</evidence>
<feature type="chain" id="PRO_5014446018" description="Ionotropic glutamate receptor C-terminal domain-containing protein" evidence="14">
    <location>
        <begin position="22"/>
        <end position="554"/>
    </location>
</feature>
<feature type="transmembrane region" description="Helical" evidence="13">
    <location>
        <begin position="410"/>
        <end position="435"/>
    </location>
</feature>
<keyword evidence="7" id="KW-0406">Ion transport</keyword>
<evidence type="ECO:0000256" key="7">
    <source>
        <dbReference type="ARBA" id="ARBA00023065"/>
    </source>
</evidence>
<keyword evidence="8 13" id="KW-0472">Membrane</keyword>
<dbReference type="GO" id="GO:0015276">
    <property type="term" value="F:ligand-gated monoatomic ion channel activity"/>
    <property type="evidence" value="ECO:0007669"/>
    <property type="project" value="InterPro"/>
</dbReference>
<dbReference type="InterPro" id="IPR001320">
    <property type="entry name" value="Iontro_rcpt_C"/>
</dbReference>
<sequence length="554" mass="63583">MKRPQWNMVLFVLGMAALCRSQTDKGLTLLETTAVIIGLQQYFRSGCVFFLYSNVRTDYELRDELMLVRLRKRLSQGTVTSAALDIDTGQAFLKHLLCPKNRPINVLASDDQNAMLSLKKMAREAEFSRSVWLLLLNVGTNIDTFFADIDVLVNSEVFVTHRPKDYVQLTEVYRVRNGYPLQKYEFGTVSARYVLKTTNVDYYERRSNLQGLIMEALTIHDLPYVSLSSNPDGSHNMTGGFFGLVWKDFEEKLNFKTNFTYLEPGLNKYEVDGRKTDPYNKMVADVRRRKYDIAVAALHTVSERAKIVDYTYLMHRSKFVIVMKPAANEDMAWNHFFGPFHPSLWFGLIACILVIAGCLSLFHYVGQRLAYPEYETPKQYTFLVSIFYVFSMFCQQGHDVTPKSCACRLVYWLGYVTAVVVLAAYSATLISFLTIQNKEPPVKTLEALAKDRSYELGMMEKYLRIIRGNSEHGITKEIYESKIVPDPKNIVNTSLEGLQRVCNAKYAFWTSVEAVKEVGDSIDCNIAFLTYSHILNLAMIVTYNNPYRRLINHQ</sequence>
<keyword evidence="11" id="KW-1071">Ligand-gated ion channel</keyword>
<keyword evidence="3" id="KW-0813">Transport</keyword>
<dbReference type="PANTHER" id="PTHR42643">
    <property type="entry name" value="IONOTROPIC RECEPTOR 20A-RELATED"/>
    <property type="match status" value="1"/>
</dbReference>
<comment type="subcellular location">
    <subcellularLocation>
        <location evidence="1">Cell membrane</location>
        <topology evidence="1">Multi-pass membrane protein</topology>
    </subcellularLocation>
</comment>
<evidence type="ECO:0000256" key="3">
    <source>
        <dbReference type="ARBA" id="ARBA00022448"/>
    </source>
</evidence>
<feature type="transmembrane region" description="Helical" evidence="13">
    <location>
        <begin position="380"/>
        <end position="398"/>
    </location>
</feature>
<dbReference type="Gene3D" id="3.40.190.10">
    <property type="entry name" value="Periplasmic binding protein-like II"/>
    <property type="match status" value="1"/>
</dbReference>
<evidence type="ECO:0000313" key="17">
    <source>
        <dbReference type="EMBL" id="PNF38346.1"/>
    </source>
</evidence>
<dbReference type="GO" id="GO:0050906">
    <property type="term" value="P:detection of stimulus involved in sensory perception"/>
    <property type="evidence" value="ECO:0007669"/>
    <property type="project" value="UniProtKB-ARBA"/>
</dbReference>
<evidence type="ECO:0000256" key="11">
    <source>
        <dbReference type="ARBA" id="ARBA00023286"/>
    </source>
</evidence>
<keyword evidence="9" id="KW-0675">Receptor</keyword>
<keyword evidence="18" id="KW-1185">Reference proteome</keyword>
<evidence type="ECO:0000259" key="16">
    <source>
        <dbReference type="Pfam" id="PF10613"/>
    </source>
</evidence>
<feature type="signal peptide" evidence="14">
    <location>
        <begin position="1"/>
        <end position="21"/>
    </location>
</feature>
<feature type="domain" description="Ionotropic glutamate receptor L-glutamate and glycine-binding" evidence="16">
    <location>
        <begin position="217"/>
        <end position="324"/>
    </location>
</feature>
<proteinExistence type="inferred from homology"/>
<keyword evidence="12" id="KW-0407">Ion channel</keyword>
<evidence type="ECO:0000256" key="9">
    <source>
        <dbReference type="ARBA" id="ARBA00023170"/>
    </source>
</evidence>
<evidence type="ECO:0000256" key="4">
    <source>
        <dbReference type="ARBA" id="ARBA00022475"/>
    </source>
</evidence>
<accession>A0A2J7RBY3</accession>
<dbReference type="InterPro" id="IPR019594">
    <property type="entry name" value="Glu/Gly-bd"/>
</dbReference>
<dbReference type="InterPro" id="IPR052192">
    <property type="entry name" value="Insect_Ionotropic_Sensory_Rcpt"/>
</dbReference>
<evidence type="ECO:0000256" key="12">
    <source>
        <dbReference type="ARBA" id="ARBA00023303"/>
    </source>
</evidence>
<keyword evidence="5 13" id="KW-0812">Transmembrane</keyword>
<evidence type="ECO:0000256" key="14">
    <source>
        <dbReference type="SAM" id="SignalP"/>
    </source>
</evidence>
<comment type="caution">
    <text evidence="17">The sequence shown here is derived from an EMBL/GenBank/DDBJ whole genome shotgun (WGS) entry which is preliminary data.</text>
</comment>
<feature type="transmembrane region" description="Helical" evidence="13">
    <location>
        <begin position="344"/>
        <end position="365"/>
    </location>
</feature>
<dbReference type="STRING" id="105785.A0A2J7RBY3"/>
<dbReference type="EMBL" id="NEVH01005889">
    <property type="protein sequence ID" value="PNF38346.1"/>
    <property type="molecule type" value="Genomic_DNA"/>
</dbReference>
<reference evidence="17 18" key="1">
    <citation type="submission" date="2017-12" db="EMBL/GenBank/DDBJ databases">
        <title>Hemimetabolous genomes reveal molecular basis of termite eusociality.</title>
        <authorList>
            <person name="Harrison M.C."/>
            <person name="Jongepier E."/>
            <person name="Robertson H.M."/>
            <person name="Arning N."/>
            <person name="Bitard-Feildel T."/>
            <person name="Chao H."/>
            <person name="Childers C.P."/>
            <person name="Dinh H."/>
            <person name="Doddapaneni H."/>
            <person name="Dugan S."/>
            <person name="Gowin J."/>
            <person name="Greiner C."/>
            <person name="Han Y."/>
            <person name="Hu H."/>
            <person name="Hughes D.S.T."/>
            <person name="Huylmans A.-K."/>
            <person name="Kemena C."/>
            <person name="Kremer L.P.M."/>
            <person name="Lee S.L."/>
            <person name="Lopez-Ezquerra A."/>
            <person name="Mallet L."/>
            <person name="Monroy-Kuhn J.M."/>
            <person name="Moser A."/>
            <person name="Murali S.C."/>
            <person name="Muzny D.M."/>
            <person name="Otani S."/>
            <person name="Piulachs M.-D."/>
            <person name="Poelchau M."/>
            <person name="Qu J."/>
            <person name="Schaub F."/>
            <person name="Wada-Katsumata A."/>
            <person name="Worley K.C."/>
            <person name="Xie Q."/>
            <person name="Ylla G."/>
            <person name="Poulsen M."/>
            <person name="Gibbs R.A."/>
            <person name="Schal C."/>
            <person name="Richards S."/>
            <person name="Belles X."/>
            <person name="Korb J."/>
            <person name="Bornberg-Bauer E."/>
        </authorList>
    </citation>
    <scope>NUCLEOTIDE SEQUENCE [LARGE SCALE GENOMIC DNA]</scope>
    <source>
        <tissue evidence="17">Whole body</tissue>
    </source>
</reference>
<evidence type="ECO:0000259" key="15">
    <source>
        <dbReference type="Pfam" id="PF00060"/>
    </source>
</evidence>
<evidence type="ECO:0000256" key="2">
    <source>
        <dbReference type="ARBA" id="ARBA00008685"/>
    </source>
</evidence>
<dbReference type="Proteomes" id="UP000235965">
    <property type="component" value="Unassembled WGS sequence"/>
</dbReference>
<evidence type="ECO:0000256" key="8">
    <source>
        <dbReference type="ARBA" id="ARBA00023136"/>
    </source>
</evidence>
<protein>
    <recommendedName>
        <fullName evidence="19">Ionotropic glutamate receptor C-terminal domain-containing protein</fullName>
    </recommendedName>
</protein>
<organism evidence="17 18">
    <name type="scientific">Cryptotermes secundus</name>
    <dbReference type="NCBI Taxonomy" id="105785"/>
    <lineage>
        <taxon>Eukaryota</taxon>
        <taxon>Metazoa</taxon>
        <taxon>Ecdysozoa</taxon>
        <taxon>Arthropoda</taxon>
        <taxon>Hexapoda</taxon>
        <taxon>Insecta</taxon>
        <taxon>Pterygota</taxon>
        <taxon>Neoptera</taxon>
        <taxon>Polyneoptera</taxon>
        <taxon>Dictyoptera</taxon>
        <taxon>Blattodea</taxon>
        <taxon>Blattoidea</taxon>
        <taxon>Termitoidae</taxon>
        <taxon>Kalotermitidae</taxon>
        <taxon>Cryptotermitinae</taxon>
        <taxon>Cryptotermes</taxon>
    </lineage>
</organism>